<sequence length="89" mass="10162">MNPRRDVVIDVGNLQESNDRSQRMNPRRDVVIDVGGEECVKYSVRLYKVYPLTGFTYNVRVYSGKETKNVLNTASDCIKCTPLQDSLTM</sequence>
<gene>
    <name evidence="1" type="ORF">QE152_g29647</name>
</gene>
<dbReference type="EMBL" id="JASPKY010000380">
    <property type="protein sequence ID" value="KAK9702912.1"/>
    <property type="molecule type" value="Genomic_DNA"/>
</dbReference>
<name>A0AAW1JGM1_POPJA</name>
<comment type="caution">
    <text evidence="1">The sequence shown here is derived from an EMBL/GenBank/DDBJ whole genome shotgun (WGS) entry which is preliminary data.</text>
</comment>
<proteinExistence type="predicted"/>
<dbReference type="AlphaFoldDB" id="A0AAW1JGM1"/>
<protein>
    <submittedName>
        <fullName evidence="1">Uncharacterized protein</fullName>
    </submittedName>
</protein>
<organism evidence="1 2">
    <name type="scientific">Popillia japonica</name>
    <name type="common">Japanese beetle</name>
    <dbReference type="NCBI Taxonomy" id="7064"/>
    <lineage>
        <taxon>Eukaryota</taxon>
        <taxon>Metazoa</taxon>
        <taxon>Ecdysozoa</taxon>
        <taxon>Arthropoda</taxon>
        <taxon>Hexapoda</taxon>
        <taxon>Insecta</taxon>
        <taxon>Pterygota</taxon>
        <taxon>Neoptera</taxon>
        <taxon>Endopterygota</taxon>
        <taxon>Coleoptera</taxon>
        <taxon>Polyphaga</taxon>
        <taxon>Scarabaeiformia</taxon>
        <taxon>Scarabaeidae</taxon>
        <taxon>Rutelinae</taxon>
        <taxon>Popillia</taxon>
    </lineage>
</organism>
<keyword evidence="2" id="KW-1185">Reference proteome</keyword>
<accession>A0AAW1JGM1</accession>
<evidence type="ECO:0000313" key="2">
    <source>
        <dbReference type="Proteomes" id="UP001458880"/>
    </source>
</evidence>
<reference evidence="1 2" key="1">
    <citation type="journal article" date="2024" name="BMC Genomics">
        <title>De novo assembly and annotation of Popillia japonica's genome with initial clues to its potential as an invasive pest.</title>
        <authorList>
            <person name="Cucini C."/>
            <person name="Boschi S."/>
            <person name="Funari R."/>
            <person name="Cardaioli E."/>
            <person name="Iannotti N."/>
            <person name="Marturano G."/>
            <person name="Paoli F."/>
            <person name="Bruttini M."/>
            <person name="Carapelli A."/>
            <person name="Frati F."/>
            <person name="Nardi F."/>
        </authorList>
    </citation>
    <scope>NUCLEOTIDE SEQUENCE [LARGE SCALE GENOMIC DNA]</scope>
    <source>
        <strain evidence="1">DMR45628</strain>
    </source>
</reference>
<dbReference type="Proteomes" id="UP001458880">
    <property type="component" value="Unassembled WGS sequence"/>
</dbReference>
<evidence type="ECO:0000313" key="1">
    <source>
        <dbReference type="EMBL" id="KAK9702912.1"/>
    </source>
</evidence>